<evidence type="ECO:0000313" key="2">
    <source>
        <dbReference type="EMBL" id="KCW81732.1"/>
    </source>
</evidence>
<keyword evidence="1" id="KW-0812">Transmembrane</keyword>
<dbReference type="EMBL" id="KK198755">
    <property type="protein sequence ID" value="KCW81732.1"/>
    <property type="molecule type" value="Genomic_DNA"/>
</dbReference>
<name>A0A059CTL8_EUCGR</name>
<protein>
    <submittedName>
        <fullName evidence="2">Uncharacterized protein</fullName>
    </submittedName>
</protein>
<keyword evidence="1" id="KW-0472">Membrane</keyword>
<reference evidence="2" key="1">
    <citation type="submission" date="2013-07" db="EMBL/GenBank/DDBJ databases">
        <title>The genome of Eucalyptus grandis.</title>
        <authorList>
            <person name="Schmutz J."/>
            <person name="Hayes R."/>
            <person name="Myburg A."/>
            <person name="Tuskan G."/>
            <person name="Grattapaglia D."/>
            <person name="Rokhsar D.S."/>
        </authorList>
    </citation>
    <scope>NUCLEOTIDE SEQUENCE</scope>
    <source>
        <tissue evidence="2">Leaf extractions</tissue>
    </source>
</reference>
<evidence type="ECO:0000256" key="1">
    <source>
        <dbReference type="SAM" id="Phobius"/>
    </source>
</evidence>
<feature type="transmembrane region" description="Helical" evidence="1">
    <location>
        <begin position="79"/>
        <end position="102"/>
    </location>
</feature>
<proteinExistence type="predicted"/>
<organism evidence="2">
    <name type="scientific">Eucalyptus grandis</name>
    <name type="common">Flooded gum</name>
    <dbReference type="NCBI Taxonomy" id="71139"/>
    <lineage>
        <taxon>Eukaryota</taxon>
        <taxon>Viridiplantae</taxon>
        <taxon>Streptophyta</taxon>
        <taxon>Embryophyta</taxon>
        <taxon>Tracheophyta</taxon>
        <taxon>Spermatophyta</taxon>
        <taxon>Magnoliopsida</taxon>
        <taxon>eudicotyledons</taxon>
        <taxon>Gunneridae</taxon>
        <taxon>Pentapetalae</taxon>
        <taxon>rosids</taxon>
        <taxon>malvids</taxon>
        <taxon>Myrtales</taxon>
        <taxon>Myrtaceae</taxon>
        <taxon>Myrtoideae</taxon>
        <taxon>Eucalypteae</taxon>
        <taxon>Eucalyptus</taxon>
    </lineage>
</organism>
<dbReference type="Gramene" id="KCW81732">
    <property type="protein sequence ID" value="KCW81732"/>
    <property type="gene ID" value="EUGRSUZ_C03079"/>
</dbReference>
<dbReference type="AlphaFoldDB" id="A0A059CTL8"/>
<accession>A0A059CTL8</accession>
<gene>
    <name evidence="2" type="ORF">EUGRSUZ_C03079</name>
</gene>
<sequence>MIGFPLVTSQLGSITIRAREFSQWRGVHISLVVFYGSPNGVPSKRPSSLLRLLNEIQVDFVCCELIFTRRVDFRKKASLHVICQLIVSWGWFLIFFLISIYLL</sequence>
<dbReference type="InParanoid" id="A0A059CTL8"/>
<keyword evidence="1" id="KW-1133">Transmembrane helix</keyword>